<dbReference type="InterPro" id="IPR013217">
    <property type="entry name" value="Methyltransf_12"/>
</dbReference>
<evidence type="ECO:0000256" key="6">
    <source>
        <dbReference type="ARBA" id="ARBA00022737"/>
    </source>
</evidence>
<accession>A0A9W8TS26</accession>
<dbReference type="PROSITE" id="PS50075">
    <property type="entry name" value="CARRIER"/>
    <property type="match status" value="2"/>
</dbReference>
<dbReference type="VEuPathDB" id="FungiDB:F4678DRAFT_484023"/>
<dbReference type="GO" id="GO:0006633">
    <property type="term" value="P:fatty acid biosynthetic process"/>
    <property type="evidence" value="ECO:0007669"/>
    <property type="project" value="InterPro"/>
</dbReference>
<dbReference type="PANTHER" id="PTHR43775">
    <property type="entry name" value="FATTY ACID SYNTHASE"/>
    <property type="match status" value="1"/>
</dbReference>
<dbReference type="InterPro" id="IPR042104">
    <property type="entry name" value="PKS_dehydratase_sf"/>
</dbReference>
<dbReference type="Pfam" id="PF16197">
    <property type="entry name" value="KAsynt_C_assoc"/>
    <property type="match status" value="1"/>
</dbReference>
<feature type="region of interest" description="N-terminal hotdog fold" evidence="9">
    <location>
        <begin position="953"/>
        <end position="1123"/>
    </location>
</feature>
<dbReference type="GO" id="GO:0016874">
    <property type="term" value="F:ligase activity"/>
    <property type="evidence" value="ECO:0007669"/>
    <property type="project" value="UniProtKB-KW"/>
</dbReference>
<dbReference type="GO" id="GO:0009403">
    <property type="term" value="P:toxin biosynthetic process"/>
    <property type="evidence" value="ECO:0007669"/>
    <property type="project" value="UniProtKB-ARBA"/>
</dbReference>
<evidence type="ECO:0000259" key="13">
    <source>
        <dbReference type="PROSITE" id="PS52019"/>
    </source>
</evidence>
<evidence type="ECO:0000256" key="4">
    <source>
        <dbReference type="ARBA" id="ARBA00022603"/>
    </source>
</evidence>
<evidence type="ECO:0000313" key="15">
    <source>
        <dbReference type="Proteomes" id="UP001148614"/>
    </source>
</evidence>
<feature type="active site" description="Proton acceptor; for dehydratase activity" evidence="9">
    <location>
        <position position="990"/>
    </location>
</feature>
<dbReference type="InterPro" id="IPR023213">
    <property type="entry name" value="CAT-like_dom_sf"/>
</dbReference>
<dbReference type="InterPro" id="IPR014031">
    <property type="entry name" value="Ketoacyl_synth_C"/>
</dbReference>
<dbReference type="InterPro" id="IPR050091">
    <property type="entry name" value="PKS_NRPS_Biosynth_Enz"/>
</dbReference>
<keyword evidence="1" id="KW-0596">Phosphopantetheine</keyword>
<dbReference type="SUPFAM" id="SSF52777">
    <property type="entry name" value="CoA-dependent acyltransferases"/>
    <property type="match status" value="2"/>
</dbReference>
<feature type="domain" description="Carrier" evidence="11">
    <location>
        <begin position="3755"/>
        <end position="3850"/>
    </location>
</feature>
<name>A0A9W8TS26_9PEZI</name>
<dbReference type="SUPFAM" id="SSF47336">
    <property type="entry name" value="ACP-like"/>
    <property type="match status" value="2"/>
</dbReference>
<dbReference type="CDD" id="cd02440">
    <property type="entry name" value="AdoMet_MTases"/>
    <property type="match status" value="1"/>
</dbReference>
<dbReference type="GO" id="GO:0032259">
    <property type="term" value="P:methylation"/>
    <property type="evidence" value="ECO:0007669"/>
    <property type="project" value="UniProtKB-KW"/>
</dbReference>
<evidence type="ECO:0008006" key="16">
    <source>
        <dbReference type="Google" id="ProtNLM"/>
    </source>
</evidence>
<dbReference type="Pfam" id="PF00698">
    <property type="entry name" value="Acyl_transf_1"/>
    <property type="match status" value="1"/>
</dbReference>
<dbReference type="InterPro" id="IPR036736">
    <property type="entry name" value="ACP-like_sf"/>
</dbReference>
<comment type="caution">
    <text evidence="14">The sequence shown here is derived from an EMBL/GenBank/DDBJ whole genome shotgun (WGS) entry which is preliminary data.</text>
</comment>
<evidence type="ECO:0000256" key="9">
    <source>
        <dbReference type="PROSITE-ProRule" id="PRU01363"/>
    </source>
</evidence>
<dbReference type="InterPro" id="IPR032821">
    <property type="entry name" value="PKS_assoc"/>
</dbReference>
<keyword evidence="8" id="KW-0511">Multifunctional enzyme</keyword>
<dbReference type="PROSITE" id="PS00606">
    <property type="entry name" value="KS3_1"/>
    <property type="match status" value="1"/>
</dbReference>
<evidence type="ECO:0000256" key="2">
    <source>
        <dbReference type="ARBA" id="ARBA00022553"/>
    </source>
</evidence>
<dbReference type="CDD" id="cd05930">
    <property type="entry name" value="A_NRPS"/>
    <property type="match status" value="1"/>
</dbReference>
<dbReference type="SMART" id="SM00825">
    <property type="entry name" value="PKS_KS"/>
    <property type="match status" value="1"/>
</dbReference>
<gene>
    <name evidence="14" type="ORF">NPX13_g394</name>
</gene>
<dbReference type="Gene3D" id="3.30.559.30">
    <property type="entry name" value="Nonribosomal peptide synthetase, condensation domain"/>
    <property type="match status" value="1"/>
</dbReference>
<dbReference type="InterPro" id="IPR000873">
    <property type="entry name" value="AMP-dep_synth/lig_dom"/>
</dbReference>
<dbReference type="PANTHER" id="PTHR43775:SF20">
    <property type="entry name" value="HYBRID PKS-NRPS SYNTHETASE APDA"/>
    <property type="match status" value="1"/>
</dbReference>
<dbReference type="GO" id="GO:0004315">
    <property type="term" value="F:3-oxoacyl-[acyl-carrier-protein] synthase activity"/>
    <property type="evidence" value="ECO:0007669"/>
    <property type="project" value="InterPro"/>
</dbReference>
<feature type="domain" description="Ketosynthase family 3 (KS3)" evidence="12">
    <location>
        <begin position="9"/>
        <end position="453"/>
    </location>
</feature>
<dbReference type="InterPro" id="IPR036291">
    <property type="entry name" value="NAD(P)-bd_dom_sf"/>
</dbReference>
<dbReference type="PROSITE" id="PS52004">
    <property type="entry name" value="KS3_2"/>
    <property type="match status" value="1"/>
</dbReference>
<evidence type="ECO:0000256" key="5">
    <source>
        <dbReference type="ARBA" id="ARBA00022679"/>
    </source>
</evidence>
<keyword evidence="5" id="KW-0808">Transferase</keyword>
<dbReference type="InterPro" id="IPR020807">
    <property type="entry name" value="PKS_DH"/>
</dbReference>
<dbReference type="Gene3D" id="3.40.50.12780">
    <property type="entry name" value="N-terminal domain of ligase-like"/>
    <property type="match status" value="1"/>
</dbReference>
<dbReference type="Pfam" id="PF02801">
    <property type="entry name" value="Ketoacyl-synt_C"/>
    <property type="match status" value="1"/>
</dbReference>
<dbReference type="CDD" id="cd00833">
    <property type="entry name" value="PKS"/>
    <property type="match status" value="1"/>
</dbReference>
<dbReference type="SUPFAM" id="SSF56801">
    <property type="entry name" value="Acetyl-CoA synthetase-like"/>
    <property type="match status" value="1"/>
</dbReference>
<keyword evidence="4" id="KW-0489">Methyltransferase</keyword>
<evidence type="ECO:0000256" key="3">
    <source>
        <dbReference type="ARBA" id="ARBA00022598"/>
    </source>
</evidence>
<dbReference type="InterPro" id="IPR029063">
    <property type="entry name" value="SAM-dependent_MTases_sf"/>
</dbReference>
<reference evidence="14" key="1">
    <citation type="submission" date="2022-07" db="EMBL/GenBank/DDBJ databases">
        <title>Genome Sequence of Xylaria arbuscula.</title>
        <authorList>
            <person name="Buettner E."/>
        </authorList>
    </citation>
    <scope>NUCLEOTIDE SEQUENCE</scope>
    <source>
        <strain evidence="14">VT107</strain>
    </source>
</reference>
<feature type="region of interest" description="C-terminal hotdog fold" evidence="9">
    <location>
        <begin position="1151"/>
        <end position="1315"/>
    </location>
</feature>
<dbReference type="Pfam" id="PF23297">
    <property type="entry name" value="ACP_SdgA_C"/>
    <property type="match status" value="1"/>
</dbReference>
<dbReference type="Pfam" id="PF00109">
    <property type="entry name" value="ketoacyl-synt"/>
    <property type="match status" value="1"/>
</dbReference>
<dbReference type="InterPro" id="IPR014030">
    <property type="entry name" value="Ketoacyl_synth_N"/>
</dbReference>
<dbReference type="InterPro" id="IPR042099">
    <property type="entry name" value="ANL_N_sf"/>
</dbReference>
<dbReference type="Gene3D" id="3.40.366.10">
    <property type="entry name" value="Malonyl-Coenzyme A Acyl Carrier Protein, domain 2"/>
    <property type="match status" value="1"/>
</dbReference>
<keyword evidence="7" id="KW-0560">Oxidoreductase</keyword>
<dbReference type="EMBL" id="JANPWZ010000025">
    <property type="protein sequence ID" value="KAJ3580164.1"/>
    <property type="molecule type" value="Genomic_DNA"/>
</dbReference>
<evidence type="ECO:0000256" key="1">
    <source>
        <dbReference type="ARBA" id="ARBA00022450"/>
    </source>
</evidence>
<dbReference type="SMART" id="SM00822">
    <property type="entry name" value="PKS_KR"/>
    <property type="match status" value="1"/>
</dbReference>
<dbReference type="SMART" id="SM00826">
    <property type="entry name" value="PKS_DH"/>
    <property type="match status" value="1"/>
</dbReference>
<dbReference type="InterPro" id="IPR013120">
    <property type="entry name" value="FAR_NAD-bd"/>
</dbReference>
<feature type="domain" description="Carrier" evidence="11">
    <location>
        <begin position="2556"/>
        <end position="2634"/>
    </location>
</feature>
<dbReference type="SMART" id="SM00827">
    <property type="entry name" value="PKS_AT"/>
    <property type="match status" value="1"/>
</dbReference>
<dbReference type="Gene3D" id="3.30.559.10">
    <property type="entry name" value="Chloramphenicol acetyltransferase-like domain"/>
    <property type="match status" value="1"/>
</dbReference>
<evidence type="ECO:0000256" key="7">
    <source>
        <dbReference type="ARBA" id="ARBA00023002"/>
    </source>
</evidence>
<dbReference type="InterPro" id="IPR001227">
    <property type="entry name" value="Ac_transferase_dom_sf"/>
</dbReference>
<dbReference type="Pfam" id="PF08242">
    <property type="entry name" value="Methyltransf_12"/>
    <property type="match status" value="1"/>
</dbReference>
<dbReference type="InterPro" id="IPR045851">
    <property type="entry name" value="AMP-bd_C_sf"/>
</dbReference>
<dbReference type="SUPFAM" id="SSF53335">
    <property type="entry name" value="S-adenosyl-L-methionine-dependent methyltransferases"/>
    <property type="match status" value="1"/>
</dbReference>
<dbReference type="GO" id="GO:0016491">
    <property type="term" value="F:oxidoreductase activity"/>
    <property type="evidence" value="ECO:0007669"/>
    <property type="project" value="UniProtKB-KW"/>
</dbReference>
<dbReference type="InterPro" id="IPR016039">
    <property type="entry name" value="Thiolase-like"/>
</dbReference>
<dbReference type="GO" id="GO:0004312">
    <property type="term" value="F:fatty acid synthase activity"/>
    <property type="evidence" value="ECO:0007669"/>
    <property type="project" value="TreeGrafter"/>
</dbReference>
<dbReference type="SMART" id="SM00823">
    <property type="entry name" value="PKS_PP"/>
    <property type="match status" value="1"/>
</dbReference>
<keyword evidence="6" id="KW-0677">Repeat</keyword>
<dbReference type="Pfam" id="PF07993">
    <property type="entry name" value="NAD_binding_4"/>
    <property type="match status" value="1"/>
</dbReference>
<dbReference type="Gene3D" id="3.40.47.10">
    <property type="match status" value="1"/>
</dbReference>
<dbReference type="Pfam" id="PF00668">
    <property type="entry name" value="Condensation"/>
    <property type="match status" value="1"/>
</dbReference>
<dbReference type="InterPro" id="IPR016036">
    <property type="entry name" value="Malonyl_transacylase_ACP-bd"/>
</dbReference>
<dbReference type="SUPFAM" id="SSF52151">
    <property type="entry name" value="FabD/lysophospholipase-like"/>
    <property type="match status" value="1"/>
</dbReference>
<feature type="domain" description="PKS/mFAS DH" evidence="13">
    <location>
        <begin position="953"/>
        <end position="1315"/>
    </location>
</feature>
<dbReference type="SUPFAM" id="SSF53901">
    <property type="entry name" value="Thiolase-like"/>
    <property type="match status" value="1"/>
</dbReference>
<keyword evidence="3" id="KW-0436">Ligase</keyword>
<dbReference type="Pfam" id="PF00501">
    <property type="entry name" value="AMP-binding"/>
    <property type="match status" value="1"/>
</dbReference>
<keyword evidence="2" id="KW-0597">Phosphoprotein</keyword>
<proteinExistence type="predicted"/>
<dbReference type="Gene3D" id="3.40.50.720">
    <property type="entry name" value="NAD(P)-binding Rossmann-like Domain"/>
    <property type="match status" value="2"/>
</dbReference>
<evidence type="ECO:0000259" key="11">
    <source>
        <dbReference type="PROSITE" id="PS50075"/>
    </source>
</evidence>
<evidence type="ECO:0000256" key="10">
    <source>
        <dbReference type="SAM" id="MobiDB-lite"/>
    </source>
</evidence>
<dbReference type="Gene3D" id="1.10.1200.10">
    <property type="entry name" value="ACP-like"/>
    <property type="match status" value="2"/>
</dbReference>
<dbReference type="SUPFAM" id="SSF55048">
    <property type="entry name" value="Probable ACP-binding domain of malonyl-CoA ACP transacylase"/>
    <property type="match status" value="1"/>
</dbReference>
<dbReference type="InterPro" id="IPR020841">
    <property type="entry name" value="PKS_Beta-ketoAc_synthase_dom"/>
</dbReference>
<dbReference type="Proteomes" id="UP001148614">
    <property type="component" value="Unassembled WGS sequence"/>
</dbReference>
<dbReference type="Gene3D" id="3.40.50.150">
    <property type="entry name" value="Vaccinia Virus protein VP39"/>
    <property type="match status" value="1"/>
</dbReference>
<dbReference type="InterPro" id="IPR014043">
    <property type="entry name" value="Acyl_transferase_dom"/>
</dbReference>
<dbReference type="InterPro" id="IPR009081">
    <property type="entry name" value="PP-bd_ACP"/>
</dbReference>
<dbReference type="InterPro" id="IPR057326">
    <property type="entry name" value="KR_dom"/>
</dbReference>
<dbReference type="InterPro" id="IPR049900">
    <property type="entry name" value="PKS_mFAS_DH"/>
</dbReference>
<feature type="region of interest" description="Disordered" evidence="10">
    <location>
        <begin position="4170"/>
        <end position="4193"/>
    </location>
</feature>
<dbReference type="PROSITE" id="PS52019">
    <property type="entry name" value="PKS_MFAS_DH"/>
    <property type="match status" value="1"/>
</dbReference>
<sequence length="4266" mass="471445">MMNRCDWKTEPIAVVGSSCRLPGSVSSPSKLWDLLEKPSDIVRKISSENRFHAPAFHHPDSGRHGSSNVENAYLLDENYRAFDHDFFGIHAREAEAMDPQQKLLLEAVYESLESSGLSMNDLRGSRTGVFLGQMTDDYRDVIYRDLDNVPRYGITGVSRAVTANRVSFVFDWHGPSENIDTACSSSLVALHHAVQALRSNEADMAVVAGVNLILNPDMFILESKLQMLSPSGYCHMWDQRADGYARGEGVAVLVVKTLQQALMDNDCIECIIRETGVNQNGTSPGGITVPNAKLQTALIKATYAKCGLNPTNAQQRCQYFEAHGTGTRAGDPAEAKAIRDAFFPIKAHDNRLYDGADQEVLQVGSVKTVVGHQEGAAGIVAVLKASLALQRAQIPPNLHFEQLSSSVRPFYHPHLQVPTSLLPWPKLSSGEPRRASVNSFGMGGTNAHVILESWDTDTYESDVVESRIPSAIRAYGPFTLSAHSERALKLVISRLSSCLKDISDTDISMENLAWTLQSQLIMKLDDYSTTDDTEGVIPVSRRFPVRVMAVFTGQGAQWPCMGALLYRESPVFKSTIQHLDKSLSRLPDCPNWTLADELVACGKESRIHEAEIAQSLTTALQIALVDMLRASGVIPCATIGHSSGEIAAAYASDFLSASDAICIAYYRGLHSSRACSPTSGELGRMAAASITYEEAGELCRRPEILGKVTIAASNSPISTTFSGDVTALEEIKDAMTQQDKFFRLLNVDKAYHSHHMTPCAAPYLQSLKKSAIEPRGSTRSGDCVWYSSVYGLSRSSVIETDALRGEYWVENLVKPVLFSQTIERAIRESDTCFDLAIEIGPHPTLKGPFRDSFKAVTGVEIPYIGLLRRDQDDRLAFADAIGSIWSKVQQAPTTPSLIEWDKFGEAMRGPYDHLRRRPKLFRGLPLYPWHHEIPLFFESNLSRSWRMYGKPMHPLLGRPTLYGGSHYNDPATIIWRNILKLTELEWLAGHQFQHHVESEAPATDSKDMSSQLVFPAAGYTSMAIDASVSLAHVIEPHVTNPVRLIELQDLQFRRAMTIDDDLSDGVETVFIIRVQNLDHSLHVIQAEFSCYSGEATARAETSRNGGDSALLQSTTLRFSGKALITLVPPPSQDQSQTASALPPRFVPTLPLSDIPTSRFYSWVSSIGLEYSSEFQLDSIKRRRNISTVVVKRRDSSDSLADHMIHIHPTGLDAAFHGLFTAYCFPGDGGILAPYLPSSIVRLRINDIGLTGNCMCQRNCAGAKRVDHGLIVDCHVRNSSNTHVVGDMDLFCAKCEAPKIQLEGLELTRLGKATSRDDQPLFSRVVWKKDLLSSGIDCQRDLPTPGYNYDRSGLSQACDRTALFYLRRLNEEDFQETCQSASWYFQHLLDWSASQVIPTIQAGCHRRVQAEWILDTQDIIDSLRERYGSFVEMQLVHQVGEHLPEAIRASRVSNAEKATDANSTDGYLLEKLLEENRLSRFYHEAAGMWQANKLVGLAISQLAHRYPQMDILEIGGGTGGCTASALSHLNGHFASYTFTDISAAFFHGAQAKFSDMPGADYMRYVVLDIECDPSQSELGTQVFDLVVASNVLHATRSLSRTIAHCRQLLRPGGFLILAELTNDSLYGPFIFSCLPGWWLGRIGDGRMYGPTISEGHWNNLLKENGFSGVNHVIRDSEDSTVYLNSVMISQATDQRVNFLRAPLKSEVNPAAFSPQINHLVIVGDKTTASGCGLANEMASILNPFVRHIVMLEDWSALESDAIAKDSSKEGDLPIIIKSGCAVICLSETENYSESIEGTWFLSQGRLHALQTIFQHASQILWVTSGCESDDPRANMMVGILRTISSESPHVRFLQIDFEVSSSTLIPNDSQEIVLVAQSFLRMVTLDRTENGDIMWSNETELAVRDGNAVHIPRVKPDEKMMNIYESHTQATEQMAPSVAPVKTMAEVGSRLAMHESTPATAVNCEAGTVRFTTSYSSYFSFTCDNATSPQYICLGSVNNHPERLVIVISRHSASSLDLPQNRIVGPYIDLPRVSPAEYLCRLLYVCVYESFVAGIGGLLWLHDAPEEIRATIAAVCKSRGVDLFHSTSRPDIPSLSQIGNELVTFIHPRTTLRALRAIVPSNVKRLVTMATNANDIINFEDAIVSSGLLARSNIRHMYQNLAKAPVVDLGPNGDTRLPELLAKAIADIATYSFSYNSSLQPYVVDAHDTAPQSEDKHVTCVVDWNNTTPCKGLDSVQIQPLRYDSQTLFSHNKTYLLVGLAGDIGLSLVEWMVGAGARHFAIASRNPRIDAAILKHLRNIGVIQLKTWVLDVADKVALRHMHAEIIECMPGIAGVVNGAMILRDRPFCDMTVEEFNTVMNPKSQGTYNLDKLFFSDRDLEFFIVLSSSASIIGNPGQANYSAASMFMTSLIERRRRRGVAASVIHMGQVFGVGHVTRSILSTNAGALGSVEAQLRRMTFLPLSESDLHIAFAGAVVSGLPGSDQNHSIIMGLGDGAGAPWQSVPRFASWVAYINKALSKATGSKSSSADEQTLKRSKLGHRLPLRQELASALDRSHSDGISCIEYAVAVQLGVILQTSASKIDAKAPLVALGIDSLVAVEIRSWFLKEISVEVPVLRILGGASLAQVCQDVVVAFDKVRRDTQETLTMPERPSSDNSDLVSSNDDFVNTLDLNGSVASQLLQEEGDVYSMFPTALRPIDTPPTTPDSEDLSIVEPSFMRSGDMSSAQARLYFLHQYLEDKSPYTIGYVGRFEGDLNPHKLKEAICHVCTLHESLRSCYFLEESSHRYIQAVLPSPLFHFEHREIRNTIEVWDELERQRRHVFDIENGEIFKITMFSLSPKEHHLIFLHHHIALDGVGWLLFLRHLSQAYEGKEVLSPAQQCIDMAETQKTAGLREEDSRLSFWTAMHQVAHDPLPLFPFAKVKSRQVLRRYDTQTFEMLLDQDLSKRIHHTAIALGITTFHFYLSALAVFLNRCVGADDFSIGIVDANRPNVQDNDTMGYFLNMLPLRFQLSSEQNQGISFGEFARGCRDLLLDVLTHRRAPFEAMLNHLRVSRSGSHHPLFQVALDYRLGYATEEKMFGDGVMHWDARRSITARNPNDIFINVTPTSGDTTFIHWTTQKYLYGSSDSRLMMKWYSVILDALAVDPNVPIHKCPIASLDDIQKAIHIGDGNNSPLDREEPQIGPGTLIHGVERMAFKYPERVALEDDHGSVLTYDHMMRRIYEIARILNAAHMYHSRNIKNVAVPSELPAVMGILIHPMNDYVCCLLAVLRLGFTGIGLDLRNPEERLAVILSDCRPGVLICNHETRNMARRLASVVSCEVLDLEDTDAHQDYDYMDAPSTNLSSPEQCAVILYTSGSTGVPKGVLLSHRNLLSHITANTALFGFRPDDVVLGQTSPGFDFCLDQIFHALANGGRLVVAGRETRADPVRLAELILKKGVTVTVGCPSEYMALLHHGLPLLRQCPRWRLAFSGGEKLTYQLRKGFQKLRLERLRLINTYGPTEVTIACSRGPMPYHTTDDLIGQNDHLFTMPGYEILIVDECMNLMPIGFPGEVYIAGDGVALGYLNRPEETQLRFVDAVLKVDVGTLAIVNGPPTNLDSSQPEGKITRHVRLYRSGDYGRLLADGSIQLMGRLESNSQVKIRGMRVELDEIANIIIHESAGALVGAAVSFRSTTSDLLVAFVVFDNEFEREDLRAGIMQHLKTNLPLPSHMRPNMIVPIDKLPTNVNGKLDRAALDKLELDVAKLLSHGRLQPSVKDLTSAELQMREIWEQVLNEDDEQQLTNGLKFTSCTMVPVNTIGADTDFFHIGGNSLLAIKLRSAILGKFGAYLSLPDIFQLRTLAGMSSKAESHVTNSLLNGENGVNANGATVYQTSDANTEVDTEVDGLLNMVECMVPIGSLLPQQGTRNPDTINILLTGATSFLGTRVLQSLSSDSRVGEIHCVAVRHRERKGDALKIDVNPKVFQYPGDLTLPLFGLSNELFAELGQKIDAIVHIGAQVSFLEPYAGTLRLANAVSTAVLCAMASKRSIPLHFVSSAGAASVLSGAESLAPVSIAQQQPQFAKPLTQSPDGYAISKWVSEVLLERMAVKRGLPVWIHRPTNIVGDGAPMHDLIGSLLTYSSLLGAVPILEVQSQVRKRDELQVAGMFDFIPVEKVTSDLVACVFDSIMLPTSLSPSSKSEQSHEPARYIHHSSRTQDKVLPSELSQYLEALDGQPFTSFRLDRWLEAAKEKGFPHVLYEYLRDILREGGLVSLPDIEYAPRQPDEASE</sequence>
<dbReference type="SUPFAM" id="SSF51735">
    <property type="entry name" value="NAD(P)-binding Rossmann-fold domains"/>
    <property type="match status" value="2"/>
</dbReference>
<dbReference type="InterPro" id="IPR001242">
    <property type="entry name" value="Condensation_dom"/>
</dbReference>
<dbReference type="Pfam" id="PF00550">
    <property type="entry name" value="PP-binding"/>
    <property type="match status" value="1"/>
</dbReference>
<dbReference type="PROSITE" id="PS00455">
    <property type="entry name" value="AMP_BINDING"/>
    <property type="match status" value="1"/>
</dbReference>
<protein>
    <recommendedName>
        <fullName evidence="16">Carrier domain-containing protein</fullName>
    </recommendedName>
</protein>
<dbReference type="Pfam" id="PF14765">
    <property type="entry name" value="PS-DH"/>
    <property type="match status" value="1"/>
</dbReference>
<dbReference type="Gene3D" id="3.10.129.110">
    <property type="entry name" value="Polyketide synthase dehydratase"/>
    <property type="match status" value="1"/>
</dbReference>
<dbReference type="CDD" id="cd19532">
    <property type="entry name" value="C_PKS-NRPS"/>
    <property type="match status" value="1"/>
</dbReference>
<evidence type="ECO:0000313" key="14">
    <source>
        <dbReference type="EMBL" id="KAJ3580164.1"/>
    </source>
</evidence>
<evidence type="ECO:0000256" key="8">
    <source>
        <dbReference type="ARBA" id="ARBA00023268"/>
    </source>
</evidence>
<dbReference type="PROSITE" id="PS00012">
    <property type="entry name" value="PHOSPHOPANTETHEINE"/>
    <property type="match status" value="2"/>
</dbReference>
<dbReference type="InterPro" id="IPR018201">
    <property type="entry name" value="Ketoacyl_synth_AS"/>
</dbReference>
<organism evidence="14 15">
    <name type="scientific">Xylaria arbuscula</name>
    <dbReference type="NCBI Taxonomy" id="114810"/>
    <lineage>
        <taxon>Eukaryota</taxon>
        <taxon>Fungi</taxon>
        <taxon>Dikarya</taxon>
        <taxon>Ascomycota</taxon>
        <taxon>Pezizomycotina</taxon>
        <taxon>Sordariomycetes</taxon>
        <taxon>Xylariomycetidae</taxon>
        <taxon>Xylariales</taxon>
        <taxon>Xylariaceae</taxon>
        <taxon>Xylaria</taxon>
    </lineage>
</organism>
<feature type="active site" description="Proton donor; for dehydratase activity" evidence="9">
    <location>
        <position position="1212"/>
    </location>
</feature>
<dbReference type="GO" id="GO:0031177">
    <property type="term" value="F:phosphopantetheine binding"/>
    <property type="evidence" value="ECO:0007669"/>
    <property type="project" value="InterPro"/>
</dbReference>
<keyword evidence="15" id="KW-1185">Reference proteome</keyword>
<dbReference type="InterPro" id="IPR020845">
    <property type="entry name" value="AMP-binding_CS"/>
</dbReference>
<dbReference type="InterPro" id="IPR013968">
    <property type="entry name" value="PKS_KR"/>
</dbReference>
<dbReference type="InterPro" id="IPR020806">
    <property type="entry name" value="PKS_PP-bd"/>
</dbReference>
<evidence type="ECO:0000259" key="12">
    <source>
        <dbReference type="PROSITE" id="PS52004"/>
    </source>
</evidence>
<dbReference type="InterPro" id="IPR049551">
    <property type="entry name" value="PKS_DH_C"/>
</dbReference>
<dbReference type="InterPro" id="IPR016035">
    <property type="entry name" value="Acyl_Trfase/lysoPLipase"/>
</dbReference>
<dbReference type="Pfam" id="PF08659">
    <property type="entry name" value="KR"/>
    <property type="match status" value="1"/>
</dbReference>
<dbReference type="Gene3D" id="3.30.300.30">
    <property type="match status" value="1"/>
</dbReference>
<dbReference type="GO" id="GO:0008168">
    <property type="term" value="F:methyltransferase activity"/>
    <property type="evidence" value="ECO:0007669"/>
    <property type="project" value="UniProtKB-KW"/>
</dbReference>
<dbReference type="InterPro" id="IPR006162">
    <property type="entry name" value="Ppantetheine_attach_site"/>
</dbReference>